<comment type="catalytic activity">
    <reaction evidence="1">
        <text>ATP + protein L-histidine = ADP + protein N-phospho-L-histidine.</text>
        <dbReference type="EC" id="2.7.13.3"/>
    </reaction>
</comment>
<evidence type="ECO:0000259" key="5">
    <source>
        <dbReference type="PROSITE" id="PS50109"/>
    </source>
</evidence>
<dbReference type="InterPro" id="IPR004358">
    <property type="entry name" value="Sig_transdc_His_kin-like_C"/>
</dbReference>
<dbReference type="InterPro" id="IPR036890">
    <property type="entry name" value="HATPase_C_sf"/>
</dbReference>
<dbReference type="PANTHER" id="PTHR42878:SF15">
    <property type="entry name" value="BACTERIOPHYTOCHROME"/>
    <property type="match status" value="1"/>
</dbReference>
<protein>
    <recommendedName>
        <fullName evidence="2">histidine kinase</fullName>
        <ecNumber evidence="2">2.7.13.3</ecNumber>
    </recommendedName>
</protein>
<dbReference type="PROSITE" id="PS50109">
    <property type="entry name" value="HIS_KIN"/>
    <property type="match status" value="1"/>
</dbReference>
<dbReference type="PRINTS" id="PR00344">
    <property type="entry name" value="BCTRLSENSOR"/>
</dbReference>
<dbReference type="RefSeq" id="WP_135575014.1">
    <property type="nucleotide sequence ID" value="NZ_RQGK01000067.1"/>
</dbReference>
<dbReference type="GO" id="GO:0030295">
    <property type="term" value="F:protein kinase activator activity"/>
    <property type="evidence" value="ECO:0007669"/>
    <property type="project" value="TreeGrafter"/>
</dbReference>
<dbReference type="EC" id="2.7.13.3" evidence="2"/>
<dbReference type="Gene3D" id="3.30.565.10">
    <property type="entry name" value="Histidine kinase-like ATPase, C-terminal domain"/>
    <property type="match status" value="1"/>
</dbReference>
<keyword evidence="3" id="KW-0808">Transferase</keyword>
<evidence type="ECO:0000256" key="1">
    <source>
        <dbReference type="ARBA" id="ARBA00000085"/>
    </source>
</evidence>
<name>A0A6N4QV02_9LEPT</name>
<feature type="domain" description="Histidine kinase" evidence="5">
    <location>
        <begin position="130"/>
        <end position="345"/>
    </location>
</feature>
<keyword evidence="4 6" id="KW-0418">Kinase</keyword>
<evidence type="ECO:0000256" key="4">
    <source>
        <dbReference type="ARBA" id="ARBA00022777"/>
    </source>
</evidence>
<dbReference type="GO" id="GO:0000156">
    <property type="term" value="F:phosphorelay response regulator activity"/>
    <property type="evidence" value="ECO:0007669"/>
    <property type="project" value="TreeGrafter"/>
</dbReference>
<sequence length="350" mass="40203">MTESEFQWIAPLQTPIGVLDHGLHIIKCNSSFANRCLGVFSEAWKNQTLDRVLRFQNPTLLEEFKNSKLEKPIFFREQFLNSSQEELHLRGSLTRVRSGNEEVLFIEISESTESTKSNLKEKEIAAVISRLYHDLQEPIRNHNAFLKLLSDRFVNELNPKGKEFLRIARDGGERLWNRIQSLLSFLRIEKEKNIFRTLSLEEVWKDSLDPVKDDLETANANISVEGIFPRIVGNGFLLRELFTQLLSNSIRFKRPSEALILSVSCFMDDGWNKVRVRDNGIGLEPKEQKTSIDLFKTFHESNESAGQGTGLFFCKRIAELHGGSLEIETGLAEGFGVLIRFPKEFQLEQI</sequence>
<dbReference type="Proteomes" id="UP000297613">
    <property type="component" value="Unassembled WGS sequence"/>
</dbReference>
<dbReference type="InterPro" id="IPR036097">
    <property type="entry name" value="HisK_dim/P_sf"/>
</dbReference>
<dbReference type="Gene3D" id="1.10.287.130">
    <property type="match status" value="1"/>
</dbReference>
<dbReference type="PANTHER" id="PTHR42878">
    <property type="entry name" value="TWO-COMPONENT HISTIDINE KINASE"/>
    <property type="match status" value="1"/>
</dbReference>
<dbReference type="SUPFAM" id="SSF47384">
    <property type="entry name" value="Homodimeric domain of signal transducing histidine kinase"/>
    <property type="match status" value="1"/>
</dbReference>
<dbReference type="InterPro" id="IPR005467">
    <property type="entry name" value="His_kinase_dom"/>
</dbReference>
<dbReference type="SUPFAM" id="SSF55874">
    <property type="entry name" value="ATPase domain of HSP90 chaperone/DNA topoisomerase II/histidine kinase"/>
    <property type="match status" value="1"/>
</dbReference>
<dbReference type="InterPro" id="IPR050351">
    <property type="entry name" value="BphY/WalK/GraS-like"/>
</dbReference>
<evidence type="ECO:0000313" key="6">
    <source>
        <dbReference type="EMBL" id="TGL79341.1"/>
    </source>
</evidence>
<dbReference type="InterPro" id="IPR003594">
    <property type="entry name" value="HATPase_dom"/>
</dbReference>
<dbReference type="AlphaFoldDB" id="A0A6N4QV02"/>
<dbReference type="GO" id="GO:0000155">
    <property type="term" value="F:phosphorelay sensor kinase activity"/>
    <property type="evidence" value="ECO:0007669"/>
    <property type="project" value="InterPro"/>
</dbReference>
<evidence type="ECO:0000256" key="3">
    <source>
        <dbReference type="ARBA" id="ARBA00022679"/>
    </source>
</evidence>
<dbReference type="SMART" id="SM00387">
    <property type="entry name" value="HATPase_c"/>
    <property type="match status" value="1"/>
</dbReference>
<accession>A0A6N4QV02</accession>
<evidence type="ECO:0000313" key="7">
    <source>
        <dbReference type="Proteomes" id="UP000297613"/>
    </source>
</evidence>
<dbReference type="GO" id="GO:0007234">
    <property type="term" value="P:osmosensory signaling via phosphorelay pathway"/>
    <property type="evidence" value="ECO:0007669"/>
    <property type="project" value="TreeGrafter"/>
</dbReference>
<reference evidence="6 7" key="1">
    <citation type="journal article" date="2019" name="PLoS Negl. Trop. Dis.">
        <title>Revisiting the worldwide diversity of Leptospira species in the environment.</title>
        <authorList>
            <person name="Vincent A.T."/>
            <person name="Schiettekatte O."/>
            <person name="Bourhy P."/>
            <person name="Veyrier F.J."/>
            <person name="Picardeau M."/>
        </authorList>
    </citation>
    <scope>NUCLEOTIDE SEQUENCE [LARGE SCALE GENOMIC DNA]</scope>
    <source>
        <strain evidence="6 7">201702445</strain>
    </source>
</reference>
<organism evidence="6 7">
    <name type="scientific">Leptospira yasudae</name>
    <dbReference type="NCBI Taxonomy" id="2202201"/>
    <lineage>
        <taxon>Bacteria</taxon>
        <taxon>Pseudomonadati</taxon>
        <taxon>Spirochaetota</taxon>
        <taxon>Spirochaetia</taxon>
        <taxon>Leptospirales</taxon>
        <taxon>Leptospiraceae</taxon>
        <taxon>Leptospira</taxon>
    </lineage>
</organism>
<dbReference type="Pfam" id="PF02518">
    <property type="entry name" value="HATPase_c"/>
    <property type="match status" value="1"/>
</dbReference>
<comment type="caution">
    <text evidence="6">The sequence shown here is derived from an EMBL/GenBank/DDBJ whole genome shotgun (WGS) entry which is preliminary data.</text>
</comment>
<evidence type="ECO:0000256" key="2">
    <source>
        <dbReference type="ARBA" id="ARBA00012438"/>
    </source>
</evidence>
<gene>
    <name evidence="6" type="ORF">EHQ83_19090</name>
</gene>
<dbReference type="EMBL" id="RQGM01000076">
    <property type="protein sequence ID" value="TGL79341.1"/>
    <property type="molecule type" value="Genomic_DNA"/>
</dbReference>
<proteinExistence type="predicted"/>